<dbReference type="GO" id="GO:0009103">
    <property type="term" value="P:lipopolysaccharide biosynthetic process"/>
    <property type="evidence" value="ECO:0007669"/>
    <property type="project" value="UniProtKB-KW"/>
</dbReference>
<keyword evidence="2 4" id="KW-0548">Nucleotidyltransferase</keyword>
<accession>A0A9D1EKV2</accession>
<evidence type="ECO:0000256" key="2">
    <source>
        <dbReference type="ARBA" id="ARBA00022695"/>
    </source>
</evidence>
<dbReference type="PANTHER" id="PTHR42866">
    <property type="entry name" value="3-DEOXY-MANNO-OCTULOSONATE CYTIDYLYLTRANSFERASE"/>
    <property type="match status" value="1"/>
</dbReference>
<reference evidence="4" key="1">
    <citation type="submission" date="2020-10" db="EMBL/GenBank/DDBJ databases">
        <authorList>
            <person name="Gilroy R."/>
        </authorList>
    </citation>
    <scope>NUCLEOTIDE SEQUENCE</scope>
    <source>
        <strain evidence="4">ChiSxjej1B13-7041</strain>
    </source>
</reference>
<dbReference type="Proteomes" id="UP000886841">
    <property type="component" value="Unassembled WGS sequence"/>
</dbReference>
<evidence type="ECO:0000256" key="1">
    <source>
        <dbReference type="ARBA" id="ARBA00022679"/>
    </source>
</evidence>
<dbReference type="NCBIfam" id="NF003952">
    <property type="entry name" value="PRK05450.1-5"/>
    <property type="match status" value="1"/>
</dbReference>
<reference evidence="4" key="2">
    <citation type="journal article" date="2021" name="PeerJ">
        <title>Extensive microbial diversity within the chicken gut microbiome revealed by metagenomics and culture.</title>
        <authorList>
            <person name="Gilroy R."/>
            <person name="Ravi A."/>
            <person name="Getino M."/>
            <person name="Pursley I."/>
            <person name="Horton D.L."/>
            <person name="Alikhan N.F."/>
            <person name="Baker D."/>
            <person name="Gharbi K."/>
            <person name="Hall N."/>
            <person name="Watson M."/>
            <person name="Adriaenssens E.M."/>
            <person name="Foster-Nyarko E."/>
            <person name="Jarju S."/>
            <person name="Secka A."/>
            <person name="Antonio M."/>
            <person name="Oren A."/>
            <person name="Chaudhuri R.R."/>
            <person name="La Ragione R."/>
            <person name="Hildebrand F."/>
            <person name="Pallen M.J."/>
        </authorList>
    </citation>
    <scope>NUCLEOTIDE SEQUENCE</scope>
    <source>
        <strain evidence="4">ChiSxjej1B13-7041</strain>
    </source>
</reference>
<keyword evidence="1" id="KW-0808">Transferase</keyword>
<dbReference type="Gene3D" id="3.90.550.10">
    <property type="entry name" value="Spore Coat Polysaccharide Biosynthesis Protein SpsA, Chain A"/>
    <property type="match status" value="1"/>
</dbReference>
<evidence type="ECO:0000313" key="5">
    <source>
        <dbReference type="Proteomes" id="UP000886841"/>
    </source>
</evidence>
<dbReference type="GO" id="GO:0008690">
    <property type="term" value="F:3-deoxy-manno-octulosonate cytidylyltransferase activity"/>
    <property type="evidence" value="ECO:0007669"/>
    <property type="project" value="InterPro"/>
</dbReference>
<dbReference type="InterPro" id="IPR029044">
    <property type="entry name" value="Nucleotide-diphossugar_trans"/>
</dbReference>
<gene>
    <name evidence="4" type="ORF">IAB98_08890</name>
</gene>
<dbReference type="SUPFAM" id="SSF53448">
    <property type="entry name" value="Nucleotide-diphospho-sugar transferases"/>
    <property type="match status" value="1"/>
</dbReference>
<evidence type="ECO:0000313" key="4">
    <source>
        <dbReference type="EMBL" id="HIR93517.1"/>
    </source>
</evidence>
<dbReference type="InterPro" id="IPR004528">
    <property type="entry name" value="KdsB"/>
</dbReference>
<evidence type="ECO:0000256" key="3">
    <source>
        <dbReference type="ARBA" id="ARBA00022985"/>
    </source>
</evidence>
<sequence length="247" mass="28032">MKTAVIIPARYDSSRLKGKPLADICGRPMLWWVYSRVKKARGVEEVWAATDSLQVEAACREFHIPCLMTSPDHTTSTERVYEAARQIPAELYVCVNGDEPLIDPALVERIIPQRLEGFFAANLMTRIANPVEAVDDSNIKVVTDPQGYALFFSRSPIPHPKASIRYDFYKHLGILAYTLEALRFFAETPRGRLEAVEDINELRFLENGKRLRMIPVEAATLSVDTPKDLEYVRAVVEEKLKRGELKL</sequence>
<dbReference type="CDD" id="cd02517">
    <property type="entry name" value="CMP-KDO-Synthetase"/>
    <property type="match status" value="1"/>
</dbReference>
<keyword evidence="3" id="KW-0448">Lipopolysaccharide biosynthesis</keyword>
<dbReference type="GO" id="GO:0005829">
    <property type="term" value="C:cytosol"/>
    <property type="evidence" value="ECO:0007669"/>
    <property type="project" value="TreeGrafter"/>
</dbReference>
<name>A0A9D1EKV2_9FIRM</name>
<dbReference type="EMBL" id="DVHU01000080">
    <property type="protein sequence ID" value="HIR93517.1"/>
    <property type="molecule type" value="Genomic_DNA"/>
</dbReference>
<proteinExistence type="predicted"/>
<dbReference type="AlphaFoldDB" id="A0A9D1EKV2"/>
<protein>
    <submittedName>
        <fullName evidence="4">3-deoxy-manno-octulosonate cytidylyltransferase</fullName>
    </submittedName>
</protein>
<dbReference type="Pfam" id="PF02348">
    <property type="entry name" value="CTP_transf_3"/>
    <property type="match status" value="1"/>
</dbReference>
<organism evidence="4 5">
    <name type="scientific">Candidatus Egerieimonas intestinavium</name>
    <dbReference type="NCBI Taxonomy" id="2840777"/>
    <lineage>
        <taxon>Bacteria</taxon>
        <taxon>Bacillati</taxon>
        <taxon>Bacillota</taxon>
        <taxon>Clostridia</taxon>
        <taxon>Lachnospirales</taxon>
        <taxon>Lachnospiraceae</taxon>
        <taxon>Lachnospiraceae incertae sedis</taxon>
        <taxon>Candidatus Egerieimonas</taxon>
    </lineage>
</organism>
<dbReference type="InterPro" id="IPR003329">
    <property type="entry name" value="Cytidylyl_trans"/>
</dbReference>
<comment type="caution">
    <text evidence="4">The sequence shown here is derived from an EMBL/GenBank/DDBJ whole genome shotgun (WGS) entry which is preliminary data.</text>
</comment>
<dbReference type="PANTHER" id="PTHR42866:SF2">
    <property type="entry name" value="3-DEOXY-MANNO-OCTULOSONATE CYTIDYLYLTRANSFERASE, MITOCHONDRIAL"/>
    <property type="match status" value="1"/>
</dbReference>